<sequence length="80" mass="8603">MAACRRSLACDYRRWHARLPLAQPLLHTVDACPHGYCHRGCSQSLVANPCAALAALGCLRMRPPLDAAAAYMRPTGPSTA</sequence>
<evidence type="ECO:0000313" key="2">
    <source>
        <dbReference type="Proteomes" id="UP000287651"/>
    </source>
</evidence>
<reference evidence="1 2" key="1">
    <citation type="journal article" date="2014" name="Agronomy (Basel)">
        <title>A Draft Genome Sequence for Ensete ventricosum, the Drought-Tolerant Tree Against Hunger.</title>
        <authorList>
            <person name="Harrison J."/>
            <person name="Moore K.A."/>
            <person name="Paszkiewicz K."/>
            <person name="Jones T."/>
            <person name="Grant M."/>
            <person name="Ambacheew D."/>
            <person name="Muzemil S."/>
            <person name="Studholme D.J."/>
        </authorList>
    </citation>
    <scope>NUCLEOTIDE SEQUENCE [LARGE SCALE GENOMIC DNA]</scope>
</reference>
<proteinExistence type="predicted"/>
<protein>
    <submittedName>
        <fullName evidence="1">Uncharacterized protein</fullName>
    </submittedName>
</protein>
<organism evidence="1 2">
    <name type="scientific">Ensete ventricosum</name>
    <name type="common">Abyssinian banana</name>
    <name type="synonym">Musa ensete</name>
    <dbReference type="NCBI Taxonomy" id="4639"/>
    <lineage>
        <taxon>Eukaryota</taxon>
        <taxon>Viridiplantae</taxon>
        <taxon>Streptophyta</taxon>
        <taxon>Embryophyta</taxon>
        <taxon>Tracheophyta</taxon>
        <taxon>Spermatophyta</taxon>
        <taxon>Magnoliopsida</taxon>
        <taxon>Liliopsida</taxon>
        <taxon>Zingiberales</taxon>
        <taxon>Musaceae</taxon>
        <taxon>Ensete</taxon>
    </lineage>
</organism>
<gene>
    <name evidence="1" type="ORF">B296_00013089</name>
</gene>
<dbReference type="EMBL" id="AMZH03013004">
    <property type="protein sequence ID" value="RRT49995.1"/>
    <property type="molecule type" value="Genomic_DNA"/>
</dbReference>
<accession>A0A426YE30</accession>
<dbReference type="AlphaFoldDB" id="A0A426YE30"/>
<comment type="caution">
    <text evidence="1">The sequence shown here is derived from an EMBL/GenBank/DDBJ whole genome shotgun (WGS) entry which is preliminary data.</text>
</comment>
<name>A0A426YE30_ENSVE</name>
<dbReference type="Proteomes" id="UP000287651">
    <property type="component" value="Unassembled WGS sequence"/>
</dbReference>
<evidence type="ECO:0000313" key="1">
    <source>
        <dbReference type="EMBL" id="RRT49995.1"/>
    </source>
</evidence>